<evidence type="ECO:0000256" key="2">
    <source>
        <dbReference type="ARBA" id="ARBA00012438"/>
    </source>
</evidence>
<feature type="transmembrane region" description="Helical" evidence="12">
    <location>
        <begin position="42"/>
        <end position="61"/>
    </location>
</feature>
<keyword evidence="5" id="KW-0547">Nucleotide-binding</keyword>
<feature type="transmembrane region" description="Helical" evidence="12">
    <location>
        <begin position="217"/>
        <end position="236"/>
    </location>
</feature>
<keyword evidence="7" id="KW-0067">ATP-binding</keyword>
<dbReference type="OrthoDB" id="7179697at2"/>
<evidence type="ECO:0000259" key="14">
    <source>
        <dbReference type="PROSITE" id="PS50110"/>
    </source>
</evidence>
<dbReference type="SMART" id="SM00388">
    <property type="entry name" value="HisKA"/>
    <property type="match status" value="1"/>
</dbReference>
<evidence type="ECO:0000256" key="11">
    <source>
        <dbReference type="PROSITE-ProRule" id="PRU00169"/>
    </source>
</evidence>
<dbReference type="InterPro" id="IPR003594">
    <property type="entry name" value="HATPase_dom"/>
</dbReference>
<evidence type="ECO:0000259" key="13">
    <source>
        <dbReference type="PROSITE" id="PS50109"/>
    </source>
</evidence>
<dbReference type="Gene3D" id="1.10.287.130">
    <property type="match status" value="1"/>
</dbReference>
<dbReference type="EC" id="2.7.13.3" evidence="2"/>
<feature type="transmembrane region" description="Helical" evidence="12">
    <location>
        <begin position="73"/>
        <end position="94"/>
    </location>
</feature>
<keyword evidence="12" id="KW-0812">Transmembrane</keyword>
<dbReference type="Pfam" id="PF16927">
    <property type="entry name" value="HisKA_7TM"/>
    <property type="match status" value="1"/>
</dbReference>
<protein>
    <recommendedName>
        <fullName evidence="10">Sensory/regulatory protein RpfC</fullName>
        <ecNumber evidence="2">2.7.13.3</ecNumber>
    </recommendedName>
</protein>
<dbReference type="InterPro" id="IPR031621">
    <property type="entry name" value="HisKA_7TM"/>
</dbReference>
<dbReference type="GO" id="GO:0000155">
    <property type="term" value="F:phosphorelay sensor kinase activity"/>
    <property type="evidence" value="ECO:0007669"/>
    <property type="project" value="InterPro"/>
</dbReference>
<keyword evidence="12" id="KW-0472">Membrane</keyword>
<feature type="modified residue" description="4-aspartylphosphate" evidence="11">
    <location>
        <position position="667"/>
    </location>
</feature>
<dbReference type="CDD" id="cd17546">
    <property type="entry name" value="REC_hyHK_CKI1_RcsC-like"/>
    <property type="match status" value="1"/>
</dbReference>
<dbReference type="InterPro" id="IPR001789">
    <property type="entry name" value="Sig_transdc_resp-reg_receiver"/>
</dbReference>
<dbReference type="PANTHER" id="PTHR45339:SF1">
    <property type="entry name" value="HYBRID SIGNAL TRANSDUCTION HISTIDINE KINASE J"/>
    <property type="match status" value="1"/>
</dbReference>
<dbReference type="Pfam" id="PF00512">
    <property type="entry name" value="HisKA"/>
    <property type="match status" value="1"/>
</dbReference>
<keyword evidence="3 11" id="KW-0597">Phosphoprotein</keyword>
<keyword evidence="4" id="KW-0808">Transferase</keyword>
<reference evidence="15 16" key="1">
    <citation type="submission" date="2016-04" db="EMBL/GenBank/DDBJ databases">
        <authorList>
            <person name="Evans L.H."/>
            <person name="Alamgir A."/>
            <person name="Owens N."/>
            <person name="Weber N.D."/>
            <person name="Virtaneva K."/>
            <person name="Barbian K."/>
            <person name="Babar A."/>
            <person name="Rosenke K."/>
        </authorList>
    </citation>
    <scope>NUCLEOTIDE SEQUENCE [LARGE SCALE GENOMIC DNA]</scope>
    <source>
        <strain evidence="15 16">JL2886</strain>
    </source>
</reference>
<sequence>MTCLTHLHVTLAAATAAMLWAICAMILFWVARNTRFAGKPAFLLTLSAMLWWLFTVAADLASPGEACKVAWSLAAWPGITLLPIAWSFFVFDYTMNSSRQRQPIRLLLYVALPILVALIAATNSQTQLLYGPDTRLVTEGKNTFVIFDHGPLFYAVAAGLYIFVSTALGLLTYALIRARKIIRPFLAVLIFITAAPLTANLAYIFNGFTVFGYDPTPFMFAVTLIALSWLLLNNTMMDTVAQGRSLLFYATHDPVIILDADGRFAGANPAAKMLFGETLPRHGDTLDHLDKIGTTLQSFLNSGILANAEPIRLNQRIFDLRALPIESPMQSKSPLLGWSVSLVDITERERSAEALREALATAEAANRAKSHFLANVSHEIRTPLNGILGMASVLSETALDREQHDYLRIIEDSGQVLLTTIGDVLDLSKIEAGRMALETRPFALRDAIEGARSLFSARAEEKHLQLSASIHEDLPQMIVGDGHRFRQVLHNLVSNAIKFTQSGSVTITAEPTAEGSELLVRVSDTGAGVPIGARQAIFLPFQQADAGDTRKFGGTGLGLSISRQLCHLMGGSLELADKAGKGETFEIRLPLVPGPDVDTGPLQSTTDVATLSDAPAMEVLVVDDNKTNRLILEKFLCHTSCEVHSACSGTEALDMVRASAFDVVLMDIQMPGMDGVEATQKIRAMEQATRRLPCFIVAVTANAMPEQLEQYLAAGMDEVLAKPVSKPQLLSLLQQVPRKAA</sequence>
<feature type="transmembrane region" description="Helical" evidence="12">
    <location>
        <begin position="106"/>
        <end position="124"/>
    </location>
</feature>
<comment type="subunit">
    <text evidence="9">At low DSF concentrations, interacts with RpfF.</text>
</comment>
<dbReference type="CDD" id="cd16922">
    <property type="entry name" value="HATPase_EvgS-ArcB-TorS-like"/>
    <property type="match status" value="1"/>
</dbReference>
<comment type="catalytic activity">
    <reaction evidence="1">
        <text>ATP + protein L-histidine = ADP + protein N-phospho-L-histidine.</text>
        <dbReference type="EC" id="2.7.13.3"/>
    </reaction>
</comment>
<dbReference type="CDD" id="cd00130">
    <property type="entry name" value="PAS"/>
    <property type="match status" value="1"/>
</dbReference>
<dbReference type="FunFam" id="3.30.565.10:FF:000010">
    <property type="entry name" value="Sensor histidine kinase RcsC"/>
    <property type="match status" value="1"/>
</dbReference>
<feature type="transmembrane region" description="Helical" evidence="12">
    <location>
        <begin position="6"/>
        <end position="30"/>
    </location>
</feature>
<dbReference type="Gene3D" id="3.30.450.20">
    <property type="entry name" value="PAS domain"/>
    <property type="match status" value="1"/>
</dbReference>
<feature type="transmembrane region" description="Helical" evidence="12">
    <location>
        <begin position="152"/>
        <end position="173"/>
    </location>
</feature>
<keyword evidence="6 15" id="KW-0418">Kinase</keyword>
<evidence type="ECO:0000256" key="9">
    <source>
        <dbReference type="ARBA" id="ARBA00064003"/>
    </source>
</evidence>
<dbReference type="InterPro" id="IPR035965">
    <property type="entry name" value="PAS-like_dom_sf"/>
</dbReference>
<evidence type="ECO:0000256" key="4">
    <source>
        <dbReference type="ARBA" id="ARBA00022679"/>
    </source>
</evidence>
<keyword evidence="8" id="KW-0902">Two-component regulatory system</keyword>
<dbReference type="SUPFAM" id="SSF47384">
    <property type="entry name" value="Homodimeric domain of signal transducing histidine kinase"/>
    <property type="match status" value="1"/>
</dbReference>
<dbReference type="Gene3D" id="3.40.50.2300">
    <property type="match status" value="1"/>
</dbReference>
<dbReference type="InterPro" id="IPR005467">
    <property type="entry name" value="His_kinase_dom"/>
</dbReference>
<dbReference type="CDD" id="cd00082">
    <property type="entry name" value="HisKA"/>
    <property type="match status" value="1"/>
</dbReference>
<gene>
    <name evidence="15" type="ORF">JL2886_03875</name>
</gene>
<dbReference type="PATRIC" id="fig|60890.4.peg.3779"/>
<dbReference type="Proteomes" id="UP000092565">
    <property type="component" value="Chromosome"/>
</dbReference>
<evidence type="ECO:0000313" key="15">
    <source>
        <dbReference type="EMBL" id="ANP38744.1"/>
    </source>
</evidence>
<feature type="transmembrane region" description="Helical" evidence="12">
    <location>
        <begin position="185"/>
        <end position="205"/>
    </location>
</feature>
<evidence type="ECO:0000256" key="6">
    <source>
        <dbReference type="ARBA" id="ARBA00022777"/>
    </source>
</evidence>
<dbReference type="RefSeq" id="WP_065273355.1">
    <property type="nucleotide sequence ID" value="NZ_CP015124.1"/>
</dbReference>
<dbReference type="AlphaFoldDB" id="A0A1B0ZXB7"/>
<dbReference type="PANTHER" id="PTHR45339">
    <property type="entry name" value="HYBRID SIGNAL TRANSDUCTION HISTIDINE KINASE J"/>
    <property type="match status" value="1"/>
</dbReference>
<dbReference type="InterPro" id="IPR000014">
    <property type="entry name" value="PAS"/>
</dbReference>
<dbReference type="EMBL" id="CP015124">
    <property type="protein sequence ID" value="ANP38744.1"/>
    <property type="molecule type" value="Genomic_DNA"/>
</dbReference>
<name>A0A1B0ZXB7_9RHOB</name>
<dbReference type="InterPro" id="IPR036890">
    <property type="entry name" value="HATPase_C_sf"/>
</dbReference>
<dbReference type="SUPFAM" id="SSF55785">
    <property type="entry name" value="PYP-like sensor domain (PAS domain)"/>
    <property type="match status" value="1"/>
</dbReference>
<evidence type="ECO:0000256" key="1">
    <source>
        <dbReference type="ARBA" id="ARBA00000085"/>
    </source>
</evidence>
<dbReference type="PROSITE" id="PS50109">
    <property type="entry name" value="HIS_KIN"/>
    <property type="match status" value="1"/>
</dbReference>
<evidence type="ECO:0000256" key="12">
    <source>
        <dbReference type="SAM" id="Phobius"/>
    </source>
</evidence>
<evidence type="ECO:0000256" key="10">
    <source>
        <dbReference type="ARBA" id="ARBA00068150"/>
    </source>
</evidence>
<dbReference type="PROSITE" id="PS50110">
    <property type="entry name" value="RESPONSE_REGULATORY"/>
    <property type="match status" value="1"/>
</dbReference>
<dbReference type="GO" id="GO:0005524">
    <property type="term" value="F:ATP binding"/>
    <property type="evidence" value="ECO:0007669"/>
    <property type="project" value="UniProtKB-KW"/>
</dbReference>
<dbReference type="SUPFAM" id="SSF55874">
    <property type="entry name" value="ATPase domain of HSP90 chaperone/DNA topoisomerase II/histidine kinase"/>
    <property type="match status" value="1"/>
</dbReference>
<feature type="domain" description="Histidine kinase" evidence="13">
    <location>
        <begin position="375"/>
        <end position="593"/>
    </location>
</feature>
<evidence type="ECO:0000313" key="16">
    <source>
        <dbReference type="Proteomes" id="UP000092565"/>
    </source>
</evidence>
<accession>A0A1B0ZXB7</accession>
<dbReference type="InterPro" id="IPR036097">
    <property type="entry name" value="HisK_dim/P_sf"/>
</dbReference>
<dbReference type="Pfam" id="PF02518">
    <property type="entry name" value="HATPase_c"/>
    <property type="match status" value="1"/>
</dbReference>
<keyword evidence="16" id="KW-1185">Reference proteome</keyword>
<evidence type="ECO:0000256" key="5">
    <source>
        <dbReference type="ARBA" id="ARBA00022741"/>
    </source>
</evidence>
<keyword evidence="12" id="KW-1133">Transmembrane helix</keyword>
<evidence type="ECO:0000256" key="8">
    <source>
        <dbReference type="ARBA" id="ARBA00023012"/>
    </source>
</evidence>
<evidence type="ECO:0000256" key="7">
    <source>
        <dbReference type="ARBA" id="ARBA00022840"/>
    </source>
</evidence>
<dbReference type="SMART" id="SM00448">
    <property type="entry name" value="REC"/>
    <property type="match status" value="1"/>
</dbReference>
<dbReference type="SMART" id="SM00387">
    <property type="entry name" value="HATPase_c"/>
    <property type="match status" value="1"/>
</dbReference>
<dbReference type="InterPro" id="IPR003661">
    <property type="entry name" value="HisK_dim/P_dom"/>
</dbReference>
<organism evidence="15 16">
    <name type="scientific">Phaeobacter gallaeciensis</name>
    <dbReference type="NCBI Taxonomy" id="60890"/>
    <lineage>
        <taxon>Bacteria</taxon>
        <taxon>Pseudomonadati</taxon>
        <taxon>Pseudomonadota</taxon>
        <taxon>Alphaproteobacteria</taxon>
        <taxon>Rhodobacterales</taxon>
        <taxon>Roseobacteraceae</taxon>
        <taxon>Phaeobacter</taxon>
    </lineage>
</organism>
<dbReference type="SUPFAM" id="SSF52172">
    <property type="entry name" value="CheY-like"/>
    <property type="match status" value="1"/>
</dbReference>
<dbReference type="Pfam" id="PF00072">
    <property type="entry name" value="Response_reg"/>
    <property type="match status" value="1"/>
</dbReference>
<proteinExistence type="predicted"/>
<dbReference type="PRINTS" id="PR00344">
    <property type="entry name" value="BCTRLSENSOR"/>
</dbReference>
<dbReference type="InterPro" id="IPR004358">
    <property type="entry name" value="Sig_transdc_His_kin-like_C"/>
</dbReference>
<dbReference type="InterPro" id="IPR011006">
    <property type="entry name" value="CheY-like_superfamily"/>
</dbReference>
<dbReference type="Gene3D" id="3.30.565.10">
    <property type="entry name" value="Histidine kinase-like ATPase, C-terminal domain"/>
    <property type="match status" value="1"/>
</dbReference>
<evidence type="ECO:0000256" key="3">
    <source>
        <dbReference type="ARBA" id="ARBA00022553"/>
    </source>
</evidence>
<feature type="domain" description="Response regulatory" evidence="14">
    <location>
        <begin position="618"/>
        <end position="737"/>
    </location>
</feature>
<dbReference type="FunFam" id="1.10.287.130:FF:000002">
    <property type="entry name" value="Two-component osmosensing histidine kinase"/>
    <property type="match status" value="1"/>
</dbReference>